<evidence type="ECO:0000313" key="4">
    <source>
        <dbReference type="Proteomes" id="UP000305539"/>
    </source>
</evidence>
<name>A0A4V5PHQ6_9BURK</name>
<dbReference type="InterPro" id="IPR036291">
    <property type="entry name" value="NAD(P)-bd_dom_sf"/>
</dbReference>
<dbReference type="Pfam" id="PF01370">
    <property type="entry name" value="Epimerase"/>
    <property type="match status" value="1"/>
</dbReference>
<protein>
    <submittedName>
        <fullName evidence="3">NAD-dependent epimerase/dehydratase family protein</fullName>
    </submittedName>
</protein>
<dbReference type="SUPFAM" id="SSF51735">
    <property type="entry name" value="NAD(P)-binding Rossmann-fold domains"/>
    <property type="match status" value="1"/>
</dbReference>
<sequence>MRIVLIGASGMVGQGVLRACLEAPDVTEIIVIGRRALHGYEDPRLNVFITPDLEDFEAVGDTFANVDACFFCAGVSSFGMSEAAYRAVTYDLTLHVAQQLLARSPGMTMVYVSGAGADSTAQGKTMWARVRGQTENALQRLPFRQVAIFRPSAIIPEDGIQSRTTSYRWMYAVLKPLLTLARRISPDRVLTTGIIGEAMLNAVRRGVPQSILKPADIHRLAASQA</sequence>
<comment type="subcellular location">
    <subcellularLocation>
        <location evidence="1">Membrane</location>
    </subcellularLocation>
</comment>
<evidence type="ECO:0000313" key="3">
    <source>
        <dbReference type="EMBL" id="TKC80170.1"/>
    </source>
</evidence>
<dbReference type="GO" id="GO:0016020">
    <property type="term" value="C:membrane"/>
    <property type="evidence" value="ECO:0007669"/>
    <property type="project" value="UniProtKB-SubCell"/>
</dbReference>
<comment type="caution">
    <text evidence="3">The sequence shown here is derived from an EMBL/GenBank/DDBJ whole genome shotgun (WGS) entry which is preliminary data.</text>
</comment>
<dbReference type="OrthoDB" id="9798632at2"/>
<keyword evidence="4" id="KW-1185">Reference proteome</keyword>
<feature type="domain" description="NAD-dependent epimerase/dehydratase" evidence="2">
    <location>
        <begin position="3"/>
        <end position="105"/>
    </location>
</feature>
<proteinExistence type="predicted"/>
<accession>A0A4V5PHQ6</accession>
<organism evidence="3 4">
    <name type="scientific">Trinickia terrae</name>
    <dbReference type="NCBI Taxonomy" id="2571161"/>
    <lineage>
        <taxon>Bacteria</taxon>
        <taxon>Pseudomonadati</taxon>
        <taxon>Pseudomonadota</taxon>
        <taxon>Betaproteobacteria</taxon>
        <taxon>Burkholderiales</taxon>
        <taxon>Burkholderiaceae</taxon>
        <taxon>Trinickia</taxon>
    </lineage>
</organism>
<dbReference type="PANTHER" id="PTHR14097">
    <property type="entry name" value="OXIDOREDUCTASE HTATIP2"/>
    <property type="match status" value="1"/>
</dbReference>
<dbReference type="EMBL" id="SWJE01000021">
    <property type="protein sequence ID" value="TKC80170.1"/>
    <property type="molecule type" value="Genomic_DNA"/>
</dbReference>
<dbReference type="AlphaFoldDB" id="A0A4V5PHQ6"/>
<reference evidence="3 4" key="1">
    <citation type="submission" date="2019-04" db="EMBL/GenBank/DDBJ databases">
        <title>Trinickia sp. 7GSK02, isolated from subtropical forest soil.</title>
        <authorList>
            <person name="Gao Z.-H."/>
            <person name="Qiu L.-H."/>
        </authorList>
    </citation>
    <scope>NUCLEOTIDE SEQUENCE [LARGE SCALE GENOMIC DNA]</scope>
    <source>
        <strain evidence="3 4">7GSK02</strain>
    </source>
</reference>
<dbReference type="RefSeq" id="WP_136898606.1">
    <property type="nucleotide sequence ID" value="NZ_SWJE01000021.1"/>
</dbReference>
<evidence type="ECO:0000259" key="2">
    <source>
        <dbReference type="Pfam" id="PF01370"/>
    </source>
</evidence>
<gene>
    <name evidence="3" type="ORF">FAZ69_29375</name>
</gene>
<dbReference type="InterPro" id="IPR001509">
    <property type="entry name" value="Epimerase_deHydtase"/>
</dbReference>
<evidence type="ECO:0000256" key="1">
    <source>
        <dbReference type="ARBA" id="ARBA00004370"/>
    </source>
</evidence>
<dbReference type="PANTHER" id="PTHR14097:SF8">
    <property type="entry name" value="NAD(P)-BINDING DOMAIN-CONTAINING PROTEIN"/>
    <property type="match status" value="1"/>
</dbReference>
<dbReference type="Gene3D" id="3.40.50.720">
    <property type="entry name" value="NAD(P)-binding Rossmann-like Domain"/>
    <property type="match status" value="1"/>
</dbReference>
<dbReference type="Proteomes" id="UP000305539">
    <property type="component" value="Unassembled WGS sequence"/>
</dbReference>